<proteinExistence type="inferred from homology"/>
<comment type="similarity">
    <text evidence="1">Belongs to the NCBP3 family.</text>
</comment>
<evidence type="ECO:0000256" key="3">
    <source>
        <dbReference type="SAM" id="MobiDB-lite"/>
    </source>
</evidence>
<dbReference type="GO" id="GO:0003729">
    <property type="term" value="F:mRNA binding"/>
    <property type="evidence" value="ECO:0007669"/>
    <property type="project" value="InterPro"/>
</dbReference>
<dbReference type="Proteomes" id="UP000271974">
    <property type="component" value="Unassembled WGS sequence"/>
</dbReference>
<feature type="compositionally biased region" description="Basic and acidic residues" evidence="3">
    <location>
        <begin position="373"/>
        <end position="422"/>
    </location>
</feature>
<feature type="region of interest" description="Disordered" evidence="3">
    <location>
        <begin position="834"/>
        <end position="908"/>
    </location>
</feature>
<feature type="compositionally biased region" description="Low complexity" evidence="3">
    <location>
        <begin position="468"/>
        <end position="513"/>
    </location>
</feature>
<feature type="region of interest" description="Disordered" evidence="3">
    <location>
        <begin position="604"/>
        <end position="743"/>
    </location>
</feature>
<dbReference type="InterPro" id="IPR019416">
    <property type="entry name" value="NCBP3"/>
</dbReference>
<feature type="non-terminal residue" evidence="4">
    <location>
        <position position="1"/>
    </location>
</feature>
<accession>A0A433SSW2</accession>
<dbReference type="PANTHER" id="PTHR16291:SF0">
    <property type="entry name" value="NUCLEAR CAP-BINDING PROTEIN SUBUNIT 3"/>
    <property type="match status" value="1"/>
</dbReference>
<feature type="compositionally biased region" description="Basic and acidic residues" evidence="3">
    <location>
        <begin position="676"/>
        <end position="705"/>
    </location>
</feature>
<dbReference type="OrthoDB" id="422106at2759"/>
<evidence type="ECO:0000256" key="1">
    <source>
        <dbReference type="ARBA" id="ARBA00006069"/>
    </source>
</evidence>
<feature type="region of interest" description="Disordered" evidence="3">
    <location>
        <begin position="762"/>
        <end position="819"/>
    </location>
</feature>
<feature type="compositionally biased region" description="Basic and acidic residues" evidence="3">
    <location>
        <begin position="863"/>
        <end position="892"/>
    </location>
</feature>
<reference evidence="4 5" key="1">
    <citation type="submission" date="2019-01" db="EMBL/GenBank/DDBJ databases">
        <title>A draft genome assembly of the solar-powered sea slug Elysia chlorotica.</title>
        <authorList>
            <person name="Cai H."/>
            <person name="Li Q."/>
            <person name="Fang X."/>
            <person name="Li J."/>
            <person name="Curtis N.E."/>
            <person name="Altenburger A."/>
            <person name="Shibata T."/>
            <person name="Feng M."/>
            <person name="Maeda T."/>
            <person name="Schwartz J.A."/>
            <person name="Shigenobu S."/>
            <person name="Lundholm N."/>
            <person name="Nishiyama T."/>
            <person name="Yang H."/>
            <person name="Hasebe M."/>
            <person name="Li S."/>
            <person name="Pierce S.K."/>
            <person name="Wang J."/>
        </authorList>
    </citation>
    <scope>NUCLEOTIDE SEQUENCE [LARGE SCALE GENOMIC DNA]</scope>
    <source>
        <strain evidence="4">EC2010</strain>
        <tissue evidence="4">Whole organism of an adult</tissue>
    </source>
</reference>
<dbReference type="GO" id="GO:0000340">
    <property type="term" value="F:RNA 7-methylguanosine cap binding"/>
    <property type="evidence" value="ECO:0007669"/>
    <property type="project" value="InterPro"/>
</dbReference>
<feature type="compositionally biased region" description="Gly residues" evidence="3">
    <location>
        <begin position="894"/>
        <end position="907"/>
    </location>
</feature>
<gene>
    <name evidence="4" type="ORF">EGW08_019880</name>
</gene>
<feature type="compositionally biased region" description="Basic and acidic residues" evidence="3">
    <location>
        <begin position="521"/>
        <end position="539"/>
    </location>
</feature>
<feature type="compositionally biased region" description="Basic and acidic residues" evidence="3">
    <location>
        <begin position="803"/>
        <end position="813"/>
    </location>
</feature>
<feature type="region of interest" description="Disordered" evidence="3">
    <location>
        <begin position="220"/>
        <end position="239"/>
    </location>
</feature>
<dbReference type="AlphaFoldDB" id="A0A433SSW2"/>
<dbReference type="STRING" id="188477.A0A433SSW2"/>
<dbReference type="EMBL" id="RQTK01001076">
    <property type="protein sequence ID" value="RUS72364.1"/>
    <property type="molecule type" value="Genomic_DNA"/>
</dbReference>
<feature type="region of interest" description="Disordered" evidence="3">
    <location>
        <begin position="1"/>
        <end position="42"/>
    </location>
</feature>
<feature type="region of interest" description="Disordered" evidence="3">
    <location>
        <begin position="318"/>
        <end position="559"/>
    </location>
</feature>
<keyword evidence="5" id="KW-1185">Reference proteome</keyword>
<comment type="caution">
    <text evidence="4">The sequence shown here is derived from an EMBL/GenBank/DDBJ whole genome shotgun (WGS) entry which is preliminary data.</text>
</comment>
<evidence type="ECO:0000256" key="2">
    <source>
        <dbReference type="ARBA" id="ARBA00019876"/>
    </source>
</evidence>
<feature type="compositionally biased region" description="Basic and acidic residues" evidence="3">
    <location>
        <begin position="432"/>
        <end position="463"/>
    </location>
</feature>
<organism evidence="4 5">
    <name type="scientific">Elysia chlorotica</name>
    <name type="common">Eastern emerald elysia</name>
    <name type="synonym">Sea slug</name>
    <dbReference type="NCBI Taxonomy" id="188477"/>
    <lineage>
        <taxon>Eukaryota</taxon>
        <taxon>Metazoa</taxon>
        <taxon>Spiralia</taxon>
        <taxon>Lophotrochozoa</taxon>
        <taxon>Mollusca</taxon>
        <taxon>Gastropoda</taxon>
        <taxon>Heterobranchia</taxon>
        <taxon>Euthyneura</taxon>
        <taxon>Panpulmonata</taxon>
        <taxon>Sacoglossa</taxon>
        <taxon>Placobranchoidea</taxon>
        <taxon>Plakobranchidae</taxon>
        <taxon>Elysia</taxon>
    </lineage>
</organism>
<dbReference type="Pfam" id="PF10309">
    <property type="entry name" value="NCBP3"/>
    <property type="match status" value="1"/>
</dbReference>
<name>A0A433SSW2_ELYCH</name>
<feature type="compositionally biased region" description="Basic and acidic residues" evidence="3">
    <location>
        <begin position="342"/>
        <end position="364"/>
    </location>
</feature>
<sequence length="924" mass="102760">RGKLPNLKICVDNTESTDDSDVSVHDSGSYSSEEEYDAKFESSKKNVVLREREGPEDDVLSIGETEPTVRKFISRGNFQKHGPKIYENKSGNFVTGVDVTSEEAQEMRDKRAQRFGTLSNPKHPITDVDIKNLYRSLGLSVDKLAEDPRGWRLEAILLRGTENMSTEDVFKYFSDFGPKGVEWIDDFSCNVLWADKLTPARALLRLSSTMDEVHLAEKIVDNEMEGQEEATQKKDEMMVQETVPVSAPDKISEDPPSNPQAQSGGRDSVVQEESSPKDKTDTAVPAVLAGDELDMELDFDDDNIDLIGDDPIDRAMSTWSNFTQDKEKRAQRRASDAAAAKSRHDEEISKNRDVIAGAKEKGELEAMSSAGEKQLKESQKTSAKEKKASSVLEKDKDEARHNTAEEDNKMSGHTKVGKEKSSKTGGQVSKKKTMEVEDIDVKIKKEKGEKSKKSSEKPEKMEADGSDSDSSYTSSSSSSSSDSNSSSGSGSDSSSGSSSSSSSSSSSGNSSDGSKQKKLKSRSERNKERTSKKTVKKPEGPPVVPQVKEKSEIPWPPGFWRLGMPCAKAEFIFMRYAMKADKKLPGAEKKSEYYKKYGNPNFGGITGLISTSRKRRLRQQAHREVEEDPATVGESGPFGEEALPSNHRPRKSRLAGRLGVRERGKRAHSDDDEGTEDRNKLPSLREGKDLRDLLNGDPTAVKDELETNPDTEAAPAKDSDDEMDYSAELERLMGKDEDEGPPIKKRFMRMHADDEEAKIKTKKLTKTASAMHSPKWQKDKYEEERGLYLDDEDQEEEGEYEDEIHYPSFEERNPPISQKRRGYVDYDNVEDDDPFNLFGTAAPKETLPAGVYGSDEENDENGFEERYYGGRRGFTEADDRRGRGENSWKNSREAGGGLGGTVGGGGLDLRAKLQAKRRAGNRNW</sequence>
<feature type="region of interest" description="Disordered" evidence="3">
    <location>
        <begin position="246"/>
        <end position="284"/>
    </location>
</feature>
<protein>
    <recommendedName>
        <fullName evidence="2">Nuclear cap-binding protein subunit 3</fullName>
    </recommendedName>
</protein>
<evidence type="ECO:0000313" key="5">
    <source>
        <dbReference type="Proteomes" id="UP000271974"/>
    </source>
</evidence>
<dbReference type="GO" id="GO:0005634">
    <property type="term" value="C:nucleus"/>
    <property type="evidence" value="ECO:0007669"/>
    <property type="project" value="TreeGrafter"/>
</dbReference>
<feature type="compositionally biased region" description="Acidic residues" evidence="3">
    <location>
        <begin position="789"/>
        <end position="802"/>
    </location>
</feature>
<dbReference type="PANTHER" id="PTHR16291">
    <property type="entry name" value="NUCLEAR CAP-BINDING PROTEIN SUBUNIT 3"/>
    <property type="match status" value="1"/>
</dbReference>
<feature type="compositionally biased region" description="Basic and acidic residues" evidence="3">
    <location>
        <begin position="776"/>
        <end position="788"/>
    </location>
</feature>
<evidence type="ECO:0000313" key="4">
    <source>
        <dbReference type="EMBL" id="RUS72364.1"/>
    </source>
</evidence>